<name>A0ABV4UEE4_9RHOO</name>
<evidence type="ECO:0000256" key="1">
    <source>
        <dbReference type="ARBA" id="ARBA00005558"/>
    </source>
</evidence>
<dbReference type="InterPro" id="IPR018769">
    <property type="entry name" value="VgrG2_DUF2345"/>
</dbReference>
<dbReference type="Pfam" id="PF04717">
    <property type="entry name" value="Phage_base_V"/>
    <property type="match status" value="1"/>
</dbReference>
<dbReference type="InterPro" id="IPR017847">
    <property type="entry name" value="T6SS_RhsGE_Vgr_subset"/>
</dbReference>
<dbReference type="NCBIfam" id="TIGR03361">
    <property type="entry name" value="VI_Rhs_Vgr"/>
    <property type="match status" value="1"/>
</dbReference>
<feature type="domain" description="DUF2345" evidence="4">
    <location>
        <begin position="647"/>
        <end position="761"/>
    </location>
</feature>
<dbReference type="InterPro" id="IPR006533">
    <property type="entry name" value="T6SS_Vgr_RhsGE"/>
</dbReference>
<protein>
    <submittedName>
        <fullName evidence="6">Type VI secretion system tip protein TssI/VgrG</fullName>
    </submittedName>
</protein>
<dbReference type="RefSeq" id="WP_418891094.1">
    <property type="nucleotide sequence ID" value="NZ_JBEUWX010000002.1"/>
</dbReference>
<evidence type="ECO:0000256" key="2">
    <source>
        <dbReference type="SAM" id="MobiDB-lite"/>
    </source>
</evidence>
<dbReference type="SUPFAM" id="SSF69255">
    <property type="entry name" value="gp5 N-terminal domain-like"/>
    <property type="match status" value="1"/>
</dbReference>
<gene>
    <name evidence="6" type="primary">tssI</name>
    <name evidence="6" type="ORF">ABCS64_06690</name>
</gene>
<dbReference type="InterPro" id="IPR006531">
    <property type="entry name" value="Gp5/Vgr_OB"/>
</dbReference>
<accession>A0ABV4UEE4</accession>
<dbReference type="Gene3D" id="4.10.220.110">
    <property type="match status" value="1"/>
</dbReference>
<dbReference type="Pfam" id="PF05954">
    <property type="entry name" value="Phage_GPD"/>
    <property type="match status" value="1"/>
</dbReference>
<comment type="similarity">
    <text evidence="1">Belongs to the VgrG protein family.</text>
</comment>
<organism evidence="6 7">
    <name type="scientific">Dentiradicibacter hellwigii</name>
    <dbReference type="NCBI Taxonomy" id="3149053"/>
    <lineage>
        <taxon>Bacteria</taxon>
        <taxon>Pseudomonadati</taxon>
        <taxon>Pseudomonadota</taxon>
        <taxon>Betaproteobacteria</taxon>
        <taxon>Rhodocyclales</taxon>
        <taxon>Rhodocyclaceae</taxon>
        <taxon>Dentiradicibacter</taxon>
    </lineage>
</organism>
<dbReference type="InterPro" id="IPR037026">
    <property type="entry name" value="Vgr_OB-fold_dom_sf"/>
</dbReference>
<dbReference type="Proteomes" id="UP001574673">
    <property type="component" value="Unassembled WGS sequence"/>
</dbReference>
<dbReference type="InterPro" id="IPR028244">
    <property type="entry name" value="T6SS_Rhs_Vgr_dom"/>
</dbReference>
<evidence type="ECO:0000259" key="4">
    <source>
        <dbReference type="Pfam" id="PF10106"/>
    </source>
</evidence>
<evidence type="ECO:0000259" key="3">
    <source>
        <dbReference type="Pfam" id="PF04717"/>
    </source>
</evidence>
<dbReference type="Gene3D" id="3.55.50.10">
    <property type="entry name" value="Baseplate protein-like domains"/>
    <property type="match status" value="1"/>
</dbReference>
<feature type="region of interest" description="Disordered" evidence="2">
    <location>
        <begin position="836"/>
        <end position="867"/>
    </location>
</feature>
<evidence type="ECO:0000259" key="5">
    <source>
        <dbReference type="Pfam" id="PF13296"/>
    </source>
</evidence>
<dbReference type="NCBIfam" id="TIGR01646">
    <property type="entry name" value="vgr_GE"/>
    <property type="match status" value="1"/>
</dbReference>
<dbReference type="SUPFAM" id="SSF69279">
    <property type="entry name" value="Phage tail proteins"/>
    <property type="match status" value="2"/>
</dbReference>
<reference evidence="7" key="1">
    <citation type="submission" date="2024-06" db="EMBL/GenBank/DDBJ databases">
        <title>Radixoralia hellwigii gen. nov., sp nov., isolated from a root canal in the human oral cavity.</title>
        <authorList>
            <person name="Bartsch S."/>
            <person name="Wittmer A."/>
            <person name="Schulz A.-K."/>
            <person name="Neumann-Schaal M."/>
            <person name="Wolf J."/>
            <person name="Gronow S."/>
            <person name="Tennert C."/>
            <person name="Haecker G."/>
            <person name="Cieplik F."/>
            <person name="Al-Ahmad A."/>
        </authorList>
    </citation>
    <scope>NUCLEOTIDE SEQUENCE [LARGE SCALE GENOMIC DNA]</scope>
    <source>
        <strain evidence="7">Wk13</strain>
    </source>
</reference>
<dbReference type="Pfam" id="PF13296">
    <property type="entry name" value="T6SS_Vgr"/>
    <property type="match status" value="1"/>
</dbReference>
<proteinExistence type="inferred from homology"/>
<dbReference type="Pfam" id="PF10106">
    <property type="entry name" value="DUF2345"/>
    <property type="match status" value="1"/>
</dbReference>
<dbReference type="Gene3D" id="2.40.50.230">
    <property type="entry name" value="Gp5 N-terminal domain"/>
    <property type="match status" value="1"/>
</dbReference>
<comment type="caution">
    <text evidence="6">The sequence shown here is derived from an EMBL/GenBank/DDBJ whole genome shotgun (WGS) entry which is preliminary data.</text>
</comment>
<dbReference type="EMBL" id="JBEUWX010000002">
    <property type="protein sequence ID" value="MFA9950005.1"/>
    <property type="molecule type" value="Genomic_DNA"/>
</dbReference>
<dbReference type="Gene3D" id="2.30.110.50">
    <property type="match status" value="1"/>
</dbReference>
<keyword evidence="7" id="KW-1185">Reference proteome</keyword>
<feature type="domain" description="Putative type VI secretion system Rhs element associated Vgr" evidence="5">
    <location>
        <begin position="472"/>
        <end position="570"/>
    </location>
</feature>
<feature type="domain" description="Gp5/Type VI secretion system Vgr protein OB-fold" evidence="3">
    <location>
        <begin position="377"/>
        <end position="445"/>
    </location>
</feature>
<dbReference type="SUPFAM" id="SSF69349">
    <property type="entry name" value="Phage fibre proteins"/>
    <property type="match status" value="1"/>
</dbReference>
<evidence type="ECO:0000313" key="7">
    <source>
        <dbReference type="Proteomes" id="UP001574673"/>
    </source>
</evidence>
<evidence type="ECO:0000313" key="6">
    <source>
        <dbReference type="EMBL" id="MFA9950005.1"/>
    </source>
</evidence>
<sequence>MNRLLTSHLGGEGKLKAVWLEGTEALSTLYRIRVRLISEDGQIDCQKLLGEAGSVELLAAGGAKRYFSGQIVRMGALGKAGRYYRYEAHLSPKLWHAGRTSDFRIWQNLTVKEIAEELLGKHAIRHDWRTKNALKRWEYKVQYGETDLEFLERLLAHEGLYYWFEHKKGGERLIIADHFTTPDTYPGYENVLYCPPDEAREDEDHYWDWNLSRRPEPGRYTQGDYDFKKPAKDLTTGHSDPRGHLFDQYERYAYPGNYTDPGEGEQYAIARLEALQAGQDLITLTGKVRGALPGYRFTLRNHPREEQNRELLVVRADYRATDNDYEAWGEREEAGYQVIVKAQPADKGYRPLARSGPRARGPETAVVVGPAGEEIHTDEYGRVKVHFHWDRYGKKDGSDSCWIRVASPWAGSNFGGIHIPRIGQEVIVDYEYGDPDRPLITGRVYNAAQMPPWELPKHKTQSGYQTRWSKGGGGKHMLRFEDLKGQEHIELSTDHGNTHLHMGYLMNQSSQIQRSYGFELRTNEWGAVRADKGLLITTYTQDFKQRIAHDNPDGHEQMGATLAQSKSLVQATEQAVNSTKDVLTGIVQNRGTQYSTLATALPGIPAAVQAIAATVLGGDTSESGETSVSGDMDPAMADAQAMLGLSRQIEKPIVSIVSPEGQTMISPKPVVVSSGQSISIRASSPMTLTTGAQLTQLAQRGMVTQVSTGGQVNVVSGGDIISHAQTGATNIIAQNDASITSTSANANVVGEKSALLQGKTKDAFVMGGERVALICGRSSIVLLADGTVQISGVKGLFNFTEDLDERGGKIYLNCDAPVAMDSSVVANGQNLVSAASQPMQPANGDESVGSASASVLSPPATPEEAPNQVDLSHLQGQFDSLWGQSFPNGKSQEFGGTLVSDKDGNIKLVNTGGGTSGTFSPDLNVGADEKVLGVFHTHPYDNSEGGHTGVSLSGGDAGYLINKKQDVIIAQSGTQQFMYMRTGQTPDSVNFQQLNAQQNQRIGEIARTQNIGFSQASQIAAQETAASHGLAYYEGQDGIFTKK</sequence>